<dbReference type="InterPro" id="IPR050691">
    <property type="entry name" value="Hyaluronan_bind_Proteoglycan"/>
</dbReference>
<accession>A0A452TJ91</accession>
<dbReference type="PANTHER" id="PTHR22804:SF40">
    <property type="entry name" value="HYALURONAN AND PROTEOGLYCAN LINK PROTEIN 3"/>
    <property type="match status" value="1"/>
</dbReference>
<keyword evidence="3" id="KW-0732">Signal</keyword>
<dbReference type="GO" id="GO:0045202">
    <property type="term" value="C:synapse"/>
    <property type="evidence" value="ECO:0007669"/>
    <property type="project" value="TreeGrafter"/>
</dbReference>
<reference evidence="5" key="1">
    <citation type="submission" date="2019-03" db="UniProtKB">
        <authorList>
            <consortium name="Ensembl"/>
        </authorList>
    </citation>
    <scope>IDENTIFICATION</scope>
</reference>
<dbReference type="PANTHER" id="PTHR22804">
    <property type="entry name" value="AGGRECAN/VERSICAN PROTEOGLYCAN"/>
    <property type="match status" value="1"/>
</dbReference>
<dbReference type="GO" id="GO:0002052">
    <property type="term" value="P:positive regulation of neuroblast proliferation"/>
    <property type="evidence" value="ECO:0007669"/>
    <property type="project" value="TreeGrafter"/>
</dbReference>
<organism evidence="5">
    <name type="scientific">Ursus maritimus</name>
    <name type="common">Polar bear</name>
    <name type="synonym">Thalarctos maritimus</name>
    <dbReference type="NCBI Taxonomy" id="29073"/>
    <lineage>
        <taxon>Eukaryota</taxon>
        <taxon>Metazoa</taxon>
        <taxon>Chordata</taxon>
        <taxon>Craniata</taxon>
        <taxon>Vertebrata</taxon>
        <taxon>Euteleostomi</taxon>
        <taxon>Mammalia</taxon>
        <taxon>Eutheria</taxon>
        <taxon>Laurasiatheria</taxon>
        <taxon>Carnivora</taxon>
        <taxon>Caniformia</taxon>
        <taxon>Ursidae</taxon>
        <taxon>Ursus</taxon>
    </lineage>
</organism>
<dbReference type="Ensembl" id="ENSUMAT00000009808.1">
    <property type="protein sequence ID" value="ENSUMAP00000008207.1"/>
    <property type="gene ID" value="ENSUMAG00000006284.1"/>
</dbReference>
<dbReference type="InterPro" id="IPR003599">
    <property type="entry name" value="Ig_sub"/>
</dbReference>
<dbReference type="InterPro" id="IPR013783">
    <property type="entry name" value="Ig-like_fold"/>
</dbReference>
<keyword evidence="2" id="KW-0272">Extracellular matrix</keyword>
<dbReference type="Gene3D" id="2.60.40.10">
    <property type="entry name" value="Immunoglobulins"/>
    <property type="match status" value="1"/>
</dbReference>
<dbReference type="Pfam" id="PF07686">
    <property type="entry name" value="V-set"/>
    <property type="match status" value="1"/>
</dbReference>
<evidence type="ECO:0000259" key="4">
    <source>
        <dbReference type="PROSITE" id="PS50835"/>
    </source>
</evidence>
<dbReference type="FunFam" id="2.60.40.10:FF:000845">
    <property type="entry name" value="Hyaluronan and proteoglycan link protein 3"/>
    <property type="match status" value="1"/>
</dbReference>
<comment type="subcellular location">
    <subcellularLocation>
        <location evidence="1">Secreted</location>
        <location evidence="1">Extracellular space</location>
        <location evidence="1">Extracellular matrix</location>
    </subcellularLocation>
</comment>
<proteinExistence type="predicted"/>
<dbReference type="GeneTree" id="ENSGT00940000159628"/>
<dbReference type="SUPFAM" id="SSF48726">
    <property type="entry name" value="Immunoglobulin"/>
    <property type="match status" value="1"/>
</dbReference>
<dbReference type="AlphaFoldDB" id="A0A452TJ91"/>
<evidence type="ECO:0000256" key="3">
    <source>
        <dbReference type="ARBA" id="ARBA00022729"/>
    </source>
</evidence>
<dbReference type="InterPro" id="IPR036179">
    <property type="entry name" value="Ig-like_dom_sf"/>
</dbReference>
<dbReference type="PROSITE" id="PS50835">
    <property type="entry name" value="IG_LIKE"/>
    <property type="match status" value="1"/>
</dbReference>
<dbReference type="GO" id="GO:0007417">
    <property type="term" value="P:central nervous system development"/>
    <property type="evidence" value="ECO:0007669"/>
    <property type="project" value="TreeGrafter"/>
</dbReference>
<evidence type="ECO:0000256" key="2">
    <source>
        <dbReference type="ARBA" id="ARBA00022530"/>
    </source>
</evidence>
<dbReference type="SMART" id="SM00409">
    <property type="entry name" value="IG"/>
    <property type="match status" value="1"/>
</dbReference>
<dbReference type="InterPro" id="IPR013106">
    <property type="entry name" value="Ig_V-set"/>
</dbReference>
<dbReference type="GO" id="GO:0005615">
    <property type="term" value="C:extracellular space"/>
    <property type="evidence" value="ECO:0007669"/>
    <property type="project" value="TreeGrafter"/>
</dbReference>
<keyword evidence="2" id="KW-0964">Secreted</keyword>
<dbReference type="CDD" id="cd05877">
    <property type="entry name" value="Ig_LP_like"/>
    <property type="match status" value="1"/>
</dbReference>
<protein>
    <recommendedName>
        <fullName evidence="4">Ig-like domain-containing protein</fullName>
    </recommendedName>
</protein>
<name>A0A452TJ91_URSMA</name>
<dbReference type="GO" id="GO:0010001">
    <property type="term" value="P:glial cell differentiation"/>
    <property type="evidence" value="ECO:0007669"/>
    <property type="project" value="TreeGrafter"/>
</dbReference>
<feature type="domain" description="Ig-like" evidence="4">
    <location>
        <begin position="130"/>
        <end position="246"/>
    </location>
</feature>
<dbReference type="SMART" id="SM00406">
    <property type="entry name" value="IGv"/>
    <property type="match status" value="1"/>
</dbReference>
<evidence type="ECO:0000313" key="5">
    <source>
        <dbReference type="Ensembl" id="ENSUMAP00000008207"/>
    </source>
</evidence>
<dbReference type="InterPro" id="IPR007110">
    <property type="entry name" value="Ig-like_dom"/>
</dbReference>
<dbReference type="GO" id="GO:0072534">
    <property type="term" value="C:perineuronal net"/>
    <property type="evidence" value="ECO:0007669"/>
    <property type="project" value="TreeGrafter"/>
</dbReference>
<sequence length="307" mass="34080">MSMIRSVAVECAKLRNQIDLDHAASLPTKLSHLSGSKLAPSQGHNGFAERGVPIWQLHATFSACPRLPSYPGHPGAAAVPGAMGPLLLVLLYPLPCVSGLPFYNGFYYSNNPNGWNLGNGHGEGIFNGVKLVVETPEETLFSHRGANATLPCRYHYEPALLSPRPVRVKWWKLSENGAPEQDVLVAIGPRHRSFGDYRGRVRLRRDGERQVSLQIRGLRLEDSGRYRCEVIDGLEDESGLVELELRGEAPRGGGMWGPGPRGERAPRNFLELCAFDSHAVLKTTPRGNYCSHRPILQMWKQRHRKVK</sequence>
<dbReference type="GO" id="GO:0001501">
    <property type="term" value="P:skeletal system development"/>
    <property type="evidence" value="ECO:0007669"/>
    <property type="project" value="TreeGrafter"/>
</dbReference>
<evidence type="ECO:0000256" key="1">
    <source>
        <dbReference type="ARBA" id="ARBA00004498"/>
    </source>
</evidence>